<dbReference type="CDD" id="cd11528">
    <property type="entry name" value="NTP-PPase_MazG_Nterm"/>
    <property type="match status" value="1"/>
</dbReference>
<dbReference type="Gene3D" id="1.10.287.1080">
    <property type="entry name" value="MazG-like"/>
    <property type="match status" value="2"/>
</dbReference>
<evidence type="ECO:0000259" key="1">
    <source>
        <dbReference type="Pfam" id="PF03819"/>
    </source>
</evidence>
<dbReference type="PANTHER" id="PTHR30522:SF0">
    <property type="entry name" value="NUCLEOSIDE TRIPHOSPHATE PYROPHOSPHOHYDROLASE"/>
    <property type="match status" value="1"/>
</dbReference>
<organism evidence="2 3">
    <name type="scientific">Candidatus Nitrospira neomarina</name>
    <dbReference type="NCBI Taxonomy" id="3020899"/>
    <lineage>
        <taxon>Bacteria</taxon>
        <taxon>Pseudomonadati</taxon>
        <taxon>Nitrospirota</taxon>
        <taxon>Nitrospiria</taxon>
        <taxon>Nitrospirales</taxon>
        <taxon>Nitrospiraceae</taxon>
        <taxon>Nitrospira</taxon>
    </lineage>
</organism>
<dbReference type="GO" id="GO:0046052">
    <property type="term" value="P:UTP catabolic process"/>
    <property type="evidence" value="ECO:0007669"/>
    <property type="project" value="TreeGrafter"/>
</dbReference>
<dbReference type="InterPro" id="IPR011551">
    <property type="entry name" value="NTP_PyrPHydrolase_MazG"/>
</dbReference>
<dbReference type="GO" id="GO:0047429">
    <property type="term" value="F:nucleoside triphosphate diphosphatase activity"/>
    <property type="evidence" value="ECO:0007669"/>
    <property type="project" value="UniProtKB-EC"/>
</dbReference>
<dbReference type="GO" id="GO:0006950">
    <property type="term" value="P:response to stress"/>
    <property type="evidence" value="ECO:0007669"/>
    <property type="project" value="UniProtKB-ARBA"/>
</dbReference>
<keyword evidence="2" id="KW-0378">Hydrolase</keyword>
<sequence>MNQPSPEYSSSASPTTCLSDLLAIMSKLRGPDGCPWDREQTSQSLKPHLLEETYEVLEAIDAGQPSALKEELGDLLLQIMFHTQIASEQNQFSFNDVANGLADKLIRRHPHVFQQTTDASPVTTAQDVSRQWDRLKQQEQATQPGPQSLLQGIPKIAPALQRAFQVQKRASRAGFDWETIEPALEKFKEELNELYAAAAESIPSSSEGTPRPENPPVQSTIEEELGDVFFALVNVSRFLRVNPEEALRRATNKFISRFHFVESQAALEGKDLRDYTLPQLDKWWDAAKHLERQPPQNSKSIEGATT</sequence>
<evidence type="ECO:0000313" key="2">
    <source>
        <dbReference type="EMBL" id="WNM63410.1"/>
    </source>
</evidence>
<dbReference type="InterPro" id="IPR004518">
    <property type="entry name" value="MazG-like_dom"/>
</dbReference>
<evidence type="ECO:0000313" key="3">
    <source>
        <dbReference type="Proteomes" id="UP001302494"/>
    </source>
</evidence>
<proteinExistence type="predicted"/>
<dbReference type="GO" id="GO:0046076">
    <property type="term" value="P:dTTP catabolic process"/>
    <property type="evidence" value="ECO:0007669"/>
    <property type="project" value="TreeGrafter"/>
</dbReference>
<accession>A0AA96GNB3</accession>
<reference evidence="2 3" key="1">
    <citation type="submission" date="2023-01" db="EMBL/GenBank/DDBJ databases">
        <title>Cultivation and genomic characterization of new, ubiquitous marine nitrite-oxidizing bacteria from the Nitrospirales.</title>
        <authorList>
            <person name="Mueller A.J."/>
            <person name="Daebeler A."/>
            <person name="Herbold C.W."/>
            <person name="Kirkegaard R.H."/>
            <person name="Daims H."/>
        </authorList>
    </citation>
    <scope>NUCLEOTIDE SEQUENCE [LARGE SCALE GENOMIC DNA]</scope>
    <source>
        <strain evidence="2 3">DK</strain>
    </source>
</reference>
<dbReference type="FunFam" id="1.10.287.1080:FF:000001">
    <property type="entry name" value="Nucleoside triphosphate pyrophosphohydrolase"/>
    <property type="match status" value="1"/>
</dbReference>
<keyword evidence="3" id="KW-1185">Reference proteome</keyword>
<dbReference type="AlphaFoldDB" id="A0AA96GNB3"/>
<dbReference type="GO" id="GO:0046061">
    <property type="term" value="P:dATP catabolic process"/>
    <property type="evidence" value="ECO:0007669"/>
    <property type="project" value="TreeGrafter"/>
</dbReference>
<dbReference type="InterPro" id="IPR048015">
    <property type="entry name" value="NTP-PPase_MazG-like_N"/>
</dbReference>
<dbReference type="GO" id="GO:0046047">
    <property type="term" value="P:TTP catabolic process"/>
    <property type="evidence" value="ECO:0007669"/>
    <property type="project" value="TreeGrafter"/>
</dbReference>
<dbReference type="PANTHER" id="PTHR30522">
    <property type="entry name" value="NUCLEOSIDE TRIPHOSPHATE PYROPHOSPHOHYDROLASE"/>
    <property type="match status" value="1"/>
</dbReference>
<protein>
    <submittedName>
        <fullName evidence="2">Nucleoside triphosphate pyrophosphohydrolase</fullName>
        <ecNumber evidence="2">3.6.1.9</ecNumber>
    </submittedName>
</protein>
<gene>
    <name evidence="2" type="primary">mazG</name>
    <name evidence="2" type="ORF">PQG83_06560</name>
</gene>
<dbReference type="InterPro" id="IPR048011">
    <property type="entry name" value="NTP-PPase_MazG-like_C"/>
</dbReference>
<dbReference type="GO" id="GO:0006203">
    <property type="term" value="P:dGTP catabolic process"/>
    <property type="evidence" value="ECO:0007669"/>
    <property type="project" value="TreeGrafter"/>
</dbReference>
<dbReference type="NCBIfam" id="TIGR00444">
    <property type="entry name" value="mazG"/>
    <property type="match status" value="1"/>
</dbReference>
<name>A0AA96GNB3_9BACT</name>
<dbReference type="NCBIfam" id="NF007113">
    <property type="entry name" value="PRK09562.1"/>
    <property type="match status" value="1"/>
</dbReference>
<dbReference type="Pfam" id="PF03819">
    <property type="entry name" value="MazG"/>
    <property type="match status" value="2"/>
</dbReference>
<dbReference type="SUPFAM" id="SSF101386">
    <property type="entry name" value="all-alpha NTP pyrophosphatases"/>
    <property type="match status" value="2"/>
</dbReference>
<feature type="domain" description="NTP pyrophosphohydrolase MazG-like" evidence="1">
    <location>
        <begin position="184"/>
        <end position="257"/>
    </location>
</feature>
<dbReference type="Proteomes" id="UP001302494">
    <property type="component" value="Chromosome"/>
</dbReference>
<dbReference type="GO" id="GO:0046081">
    <property type="term" value="P:dUTP catabolic process"/>
    <property type="evidence" value="ECO:0007669"/>
    <property type="project" value="TreeGrafter"/>
</dbReference>
<dbReference type="EC" id="3.6.1.9" evidence="2"/>
<dbReference type="RefSeq" id="WP_312747997.1">
    <property type="nucleotide sequence ID" value="NZ_CP116968.1"/>
</dbReference>
<feature type="domain" description="NTP pyrophosphohydrolase MazG-like" evidence="1">
    <location>
        <begin position="40"/>
        <end position="113"/>
    </location>
</feature>
<dbReference type="CDD" id="cd11529">
    <property type="entry name" value="NTP-PPase_MazG_Cterm"/>
    <property type="match status" value="1"/>
</dbReference>
<dbReference type="KEGG" id="nneo:PQG83_06560"/>
<dbReference type="EMBL" id="CP116968">
    <property type="protein sequence ID" value="WNM63410.1"/>
    <property type="molecule type" value="Genomic_DNA"/>
</dbReference>